<dbReference type="PANTHER" id="PTHR47331">
    <property type="entry name" value="PHD-TYPE DOMAIN-CONTAINING PROTEIN"/>
    <property type="match status" value="1"/>
</dbReference>
<evidence type="ECO:0000313" key="1">
    <source>
        <dbReference type="Proteomes" id="UP001652626"/>
    </source>
</evidence>
<dbReference type="OrthoDB" id="8065733at2759"/>
<dbReference type="Gene3D" id="3.10.10.10">
    <property type="entry name" value="HIV Type 1 Reverse Transcriptase, subunit A, domain 1"/>
    <property type="match status" value="1"/>
</dbReference>
<organism evidence="1 2">
    <name type="scientific">Vanessa tameamea</name>
    <name type="common">Kamehameha butterfly</name>
    <dbReference type="NCBI Taxonomy" id="334116"/>
    <lineage>
        <taxon>Eukaryota</taxon>
        <taxon>Metazoa</taxon>
        <taxon>Ecdysozoa</taxon>
        <taxon>Arthropoda</taxon>
        <taxon>Hexapoda</taxon>
        <taxon>Insecta</taxon>
        <taxon>Pterygota</taxon>
        <taxon>Neoptera</taxon>
        <taxon>Endopterygota</taxon>
        <taxon>Lepidoptera</taxon>
        <taxon>Glossata</taxon>
        <taxon>Ditrysia</taxon>
        <taxon>Papilionoidea</taxon>
        <taxon>Nymphalidae</taxon>
        <taxon>Nymphalinae</taxon>
        <taxon>Vanessa</taxon>
    </lineage>
</organism>
<dbReference type="AlphaFoldDB" id="A0A8B8IP27"/>
<dbReference type="GeneID" id="113402781"/>
<evidence type="ECO:0000313" key="2">
    <source>
        <dbReference type="RefSeq" id="XP_026498879.1"/>
    </source>
</evidence>
<accession>A0A8B8IP27</accession>
<dbReference type="CDD" id="cd01644">
    <property type="entry name" value="RT_pepA17"/>
    <property type="match status" value="1"/>
</dbReference>
<dbReference type="PANTHER" id="PTHR47331:SF1">
    <property type="entry name" value="GAG-LIKE PROTEIN"/>
    <property type="match status" value="1"/>
</dbReference>
<proteinExistence type="predicted"/>
<keyword evidence="1" id="KW-1185">Reference proteome</keyword>
<name>A0A8B8IP27_VANTA</name>
<dbReference type="InterPro" id="IPR043502">
    <property type="entry name" value="DNA/RNA_pol_sf"/>
</dbReference>
<dbReference type="OMA" id="HVNINIR"/>
<sequence>MLLGVEVCAEIIIGDIIRGPLGSPCALNTKLGWILFGNIAQHIASEEFVVTHHHVDVENMLKKMWEIETSDKNEYTKEEKLCEDLYNSSYYRTKDGRYIVQLPKKTATLLSTEGETRNIAMKRLQMLEKRFTKDLKLKNEYIKVINEYLENNHMEEVPNNEINKPSVYLPHHPVIREDKETTKVRIVFDASCKGTNNVSINDELLVGPQLQEHMRKIIIRWRLKRICFVADIQQMYRQILVTQEDADFQRLLSRENSDEPVKDYRLLRVTFGTSCAPYLAVKTLHQVANDEGESNPEAANIIKHNFFIDDLMSGRDTVEDSINIAKEIKHILEKGGFKLQKWASNSAKFLNEFELSERSSHVNINIRVDGTIRALGLVWNMGNDQFQYDFQLPLSPETITKGQS</sequence>
<dbReference type="SUPFAM" id="SSF56672">
    <property type="entry name" value="DNA/RNA polymerases"/>
    <property type="match status" value="1"/>
</dbReference>
<gene>
    <name evidence="2" type="primary">LOC113402781</name>
</gene>
<reference evidence="2" key="1">
    <citation type="submission" date="2025-08" db="UniProtKB">
        <authorList>
            <consortium name="RefSeq"/>
        </authorList>
    </citation>
    <scope>IDENTIFICATION</scope>
    <source>
        <tissue evidence="2">Whole body</tissue>
    </source>
</reference>
<dbReference type="InterPro" id="IPR043128">
    <property type="entry name" value="Rev_trsase/Diguanyl_cyclase"/>
</dbReference>
<dbReference type="RefSeq" id="XP_026498879.1">
    <property type="nucleotide sequence ID" value="XM_026643094.1"/>
</dbReference>
<dbReference type="Proteomes" id="UP001652626">
    <property type="component" value="Chromosome W"/>
</dbReference>
<protein>
    <submittedName>
        <fullName evidence="2">Uncharacterized protein LOC113402781</fullName>
    </submittedName>
</protein>
<dbReference type="GO" id="GO:0071897">
    <property type="term" value="P:DNA biosynthetic process"/>
    <property type="evidence" value="ECO:0007669"/>
    <property type="project" value="UniProtKB-ARBA"/>
</dbReference>
<dbReference type="Gene3D" id="3.30.70.270">
    <property type="match status" value="1"/>
</dbReference>